<dbReference type="Gene3D" id="3.40.50.300">
    <property type="entry name" value="P-loop containing nucleotide triphosphate hydrolases"/>
    <property type="match status" value="1"/>
</dbReference>
<dbReference type="PROSITE" id="PS50893">
    <property type="entry name" value="ABC_TRANSPORTER_2"/>
    <property type="match status" value="1"/>
</dbReference>
<dbReference type="PROSITE" id="PS50929">
    <property type="entry name" value="ABC_TM1F"/>
    <property type="match status" value="1"/>
</dbReference>
<dbReference type="Gene3D" id="1.20.1560.10">
    <property type="entry name" value="ABC transporter type 1, transmembrane domain"/>
    <property type="match status" value="1"/>
</dbReference>
<feature type="transmembrane region" description="Helical" evidence="11">
    <location>
        <begin position="169"/>
        <end position="190"/>
    </location>
</feature>
<sequence>MSDQSAEQYSTGRLYRRLLSYVWPYKLAFFISIVGFIIFATAAPAMAHLMGVVEQTLKDPQPEKIQWLVAALFGTFFYRGIATFLGKYFTQVVGRGVVHELRQQLFNKMTRLPTSYYDNESRGRLISRVTFDVEQVTGASTRALTTLVQEGVTVIFLMAYLVYLDYTLTFIFLGLIPAIGIMVGLASRFFRKYSRRIQKSMGDVTQVTNETINGFREVRTFGGRDYEQQRFAVASEYNRKQALKFALTNAVNVPINQQIVAAGLGVMIYLMFDRVAAGSMSSAEFLQFITAASLIAKPIRALTDINSIVQKGVAAAESVFAVLDAGEENDQGEQQLQQVTGDVHFKNVAFRYQGAERDALQHINLDVRAGTSVAFVGKSGSGKSTLVNLIPRFYDVSYGEITLDGENIQQLTLDNLRSHVAIVSQNVTLFNGTIKENIAYGALRDKSDDEIFAAAKAAHADEFILKLDHGYDTQVGESGVLLSGGQRQRIAIARALLKDAPVLILDEATSALDTESERHIQAAMEEVMKGRTTFVIAHRLSTIESVDRIVVIDKGEVREDGSHQQLLQQQGIYAQLHNLQFSEGAG</sequence>
<dbReference type="InterPro" id="IPR011527">
    <property type="entry name" value="ABC1_TM_dom"/>
</dbReference>
<keyword evidence="4 11" id="KW-0812">Transmembrane</keyword>
<evidence type="ECO:0000256" key="11">
    <source>
        <dbReference type="SAM" id="Phobius"/>
    </source>
</evidence>
<dbReference type="SMART" id="SM00382">
    <property type="entry name" value="AAA"/>
    <property type="match status" value="1"/>
</dbReference>
<dbReference type="RefSeq" id="WP_376865982.1">
    <property type="nucleotide sequence ID" value="NZ_JBHRYB010000005.1"/>
</dbReference>
<evidence type="ECO:0000256" key="7">
    <source>
        <dbReference type="ARBA" id="ARBA00022967"/>
    </source>
</evidence>
<dbReference type="NCBIfam" id="TIGR02203">
    <property type="entry name" value="MsbA_lipidA"/>
    <property type="match status" value="1"/>
</dbReference>
<dbReference type="SUPFAM" id="SSF90123">
    <property type="entry name" value="ABC transporter transmembrane region"/>
    <property type="match status" value="1"/>
</dbReference>
<keyword evidence="3" id="KW-1003">Cell membrane</keyword>
<keyword evidence="6" id="KW-0067">ATP-binding</keyword>
<evidence type="ECO:0000256" key="3">
    <source>
        <dbReference type="ARBA" id="ARBA00022475"/>
    </source>
</evidence>
<feature type="domain" description="ABC transporter" evidence="12">
    <location>
        <begin position="343"/>
        <end position="579"/>
    </location>
</feature>
<dbReference type="SUPFAM" id="SSF52540">
    <property type="entry name" value="P-loop containing nucleoside triphosphate hydrolases"/>
    <property type="match status" value="1"/>
</dbReference>
<dbReference type="CDD" id="cd18552">
    <property type="entry name" value="ABC_6TM_MsbA_like"/>
    <property type="match status" value="1"/>
</dbReference>
<dbReference type="PANTHER" id="PTHR43394">
    <property type="entry name" value="ATP-DEPENDENT PERMEASE MDL1, MITOCHONDRIAL"/>
    <property type="match status" value="1"/>
</dbReference>
<evidence type="ECO:0000256" key="9">
    <source>
        <dbReference type="ARBA" id="ARBA00023055"/>
    </source>
</evidence>
<organism evidence="14 15">
    <name type="scientific">Bacterioplanoides pacificum</name>
    <dbReference type="NCBI Taxonomy" id="1171596"/>
    <lineage>
        <taxon>Bacteria</taxon>
        <taxon>Pseudomonadati</taxon>
        <taxon>Pseudomonadota</taxon>
        <taxon>Gammaproteobacteria</taxon>
        <taxon>Oceanospirillales</taxon>
        <taxon>Oceanospirillaceae</taxon>
        <taxon>Bacterioplanoides</taxon>
    </lineage>
</organism>
<reference evidence="15" key="1">
    <citation type="journal article" date="2019" name="Int. J. Syst. Evol. Microbiol.">
        <title>The Global Catalogue of Microorganisms (GCM) 10K type strain sequencing project: providing services to taxonomists for standard genome sequencing and annotation.</title>
        <authorList>
            <consortium name="The Broad Institute Genomics Platform"/>
            <consortium name="The Broad Institute Genome Sequencing Center for Infectious Disease"/>
            <person name="Wu L."/>
            <person name="Ma J."/>
        </authorList>
    </citation>
    <scope>NUCLEOTIDE SEQUENCE [LARGE SCALE GENOMIC DNA]</scope>
    <source>
        <strain evidence="15">KCTC 42424</strain>
    </source>
</reference>
<comment type="caution">
    <text evidence="14">The sequence shown here is derived from an EMBL/GenBank/DDBJ whole genome shotgun (WGS) entry which is preliminary data.</text>
</comment>
<evidence type="ECO:0000256" key="6">
    <source>
        <dbReference type="ARBA" id="ARBA00022840"/>
    </source>
</evidence>
<feature type="transmembrane region" description="Helical" evidence="11">
    <location>
        <begin position="65"/>
        <end position="85"/>
    </location>
</feature>
<dbReference type="InterPro" id="IPR003593">
    <property type="entry name" value="AAA+_ATPase"/>
</dbReference>
<evidence type="ECO:0000256" key="8">
    <source>
        <dbReference type="ARBA" id="ARBA00022989"/>
    </source>
</evidence>
<dbReference type="Pfam" id="PF00005">
    <property type="entry name" value="ABC_tran"/>
    <property type="match status" value="1"/>
</dbReference>
<dbReference type="Proteomes" id="UP001595722">
    <property type="component" value="Unassembled WGS sequence"/>
</dbReference>
<evidence type="ECO:0000313" key="15">
    <source>
        <dbReference type="Proteomes" id="UP001595722"/>
    </source>
</evidence>
<feature type="transmembrane region" description="Helical" evidence="11">
    <location>
        <begin position="143"/>
        <end position="163"/>
    </location>
</feature>
<keyword evidence="7" id="KW-1278">Translocase</keyword>
<evidence type="ECO:0000256" key="1">
    <source>
        <dbReference type="ARBA" id="ARBA00004651"/>
    </source>
</evidence>
<evidence type="ECO:0000313" key="14">
    <source>
        <dbReference type="EMBL" id="MFC3680129.1"/>
    </source>
</evidence>
<keyword evidence="15" id="KW-1185">Reference proteome</keyword>
<dbReference type="InterPro" id="IPR039421">
    <property type="entry name" value="Type_1_exporter"/>
</dbReference>
<dbReference type="InterPro" id="IPR011917">
    <property type="entry name" value="ABC_transpr_lipidA"/>
</dbReference>
<evidence type="ECO:0000256" key="2">
    <source>
        <dbReference type="ARBA" id="ARBA00022448"/>
    </source>
</evidence>
<comment type="subcellular location">
    <subcellularLocation>
        <location evidence="1">Cell membrane</location>
        <topology evidence="1">Multi-pass membrane protein</topology>
    </subcellularLocation>
</comment>
<dbReference type="InterPro" id="IPR027417">
    <property type="entry name" value="P-loop_NTPase"/>
</dbReference>
<keyword evidence="5" id="KW-0547">Nucleotide-binding</keyword>
<dbReference type="PROSITE" id="PS00211">
    <property type="entry name" value="ABC_TRANSPORTER_1"/>
    <property type="match status" value="1"/>
</dbReference>
<evidence type="ECO:0000259" key="13">
    <source>
        <dbReference type="PROSITE" id="PS50929"/>
    </source>
</evidence>
<keyword evidence="10 11" id="KW-0472">Membrane</keyword>
<evidence type="ECO:0000259" key="12">
    <source>
        <dbReference type="PROSITE" id="PS50893"/>
    </source>
</evidence>
<feature type="transmembrane region" description="Helical" evidence="11">
    <location>
        <begin position="21"/>
        <end position="45"/>
    </location>
</feature>
<dbReference type="PANTHER" id="PTHR43394:SF1">
    <property type="entry name" value="ATP-BINDING CASSETTE SUB-FAMILY B MEMBER 10, MITOCHONDRIAL"/>
    <property type="match status" value="1"/>
</dbReference>
<dbReference type="EMBL" id="JBHRYB010000005">
    <property type="protein sequence ID" value="MFC3680129.1"/>
    <property type="molecule type" value="Genomic_DNA"/>
</dbReference>
<proteinExistence type="predicted"/>
<keyword evidence="8 11" id="KW-1133">Transmembrane helix</keyword>
<feature type="domain" description="ABC transmembrane type-1" evidence="13">
    <location>
        <begin position="30"/>
        <end position="311"/>
    </location>
</feature>
<evidence type="ECO:0000256" key="5">
    <source>
        <dbReference type="ARBA" id="ARBA00022741"/>
    </source>
</evidence>
<dbReference type="Pfam" id="PF00664">
    <property type="entry name" value="ABC_membrane"/>
    <property type="match status" value="1"/>
</dbReference>
<protein>
    <submittedName>
        <fullName evidence="14">Lipid A export permease/ATP-binding protein MsbA</fullName>
    </submittedName>
</protein>
<dbReference type="InterPro" id="IPR003439">
    <property type="entry name" value="ABC_transporter-like_ATP-bd"/>
</dbReference>
<keyword evidence="9" id="KW-0445">Lipid transport</keyword>
<evidence type="ECO:0000256" key="4">
    <source>
        <dbReference type="ARBA" id="ARBA00022692"/>
    </source>
</evidence>
<accession>A0ABV7VRI7</accession>
<keyword evidence="2" id="KW-0813">Transport</keyword>
<dbReference type="InterPro" id="IPR036640">
    <property type="entry name" value="ABC1_TM_sf"/>
</dbReference>
<name>A0ABV7VRI7_9GAMM</name>
<evidence type="ECO:0000256" key="10">
    <source>
        <dbReference type="ARBA" id="ARBA00023136"/>
    </source>
</evidence>
<gene>
    <name evidence="14" type="primary">msbA</name>
    <name evidence="14" type="ORF">ACFOMG_08410</name>
</gene>
<dbReference type="InterPro" id="IPR017871">
    <property type="entry name" value="ABC_transporter-like_CS"/>
</dbReference>